<organism evidence="1">
    <name type="scientific">Timema poppense</name>
    <name type="common">Walking stick</name>
    <dbReference type="NCBI Taxonomy" id="170557"/>
    <lineage>
        <taxon>Eukaryota</taxon>
        <taxon>Metazoa</taxon>
        <taxon>Ecdysozoa</taxon>
        <taxon>Arthropoda</taxon>
        <taxon>Hexapoda</taxon>
        <taxon>Insecta</taxon>
        <taxon>Pterygota</taxon>
        <taxon>Neoptera</taxon>
        <taxon>Polyneoptera</taxon>
        <taxon>Phasmatodea</taxon>
        <taxon>Timematodea</taxon>
        <taxon>Timematoidea</taxon>
        <taxon>Timematidae</taxon>
        <taxon>Timema</taxon>
    </lineage>
</organism>
<gene>
    <name evidence="1" type="ORF">TPSB3V08_LOCUS2479</name>
</gene>
<proteinExistence type="predicted"/>
<accession>A0A7R9GX89</accession>
<reference evidence="1" key="1">
    <citation type="submission" date="2020-11" db="EMBL/GenBank/DDBJ databases">
        <authorList>
            <person name="Tran Van P."/>
        </authorList>
    </citation>
    <scope>NUCLEOTIDE SEQUENCE</scope>
</reference>
<sequence>MAEVAVKMASHHFCRGHGFPFMRLRQALHLCVAHQRSYLTEQVGYIKPIKYCRAIWTRTKLKTSRPVFLFVKEVKPSENFHSERPKTLDFAMSLALELEAIGSHRVHQVSTDDELLQPIKTSDACVVTHEHHKTEQMMNMVMQTMNAVHDVCESLKSVAGSVEPYSAISVEVKLWDEPINLLKDTGAAVSLIDEKVWQRASNGKLQPTNRGTNIGLLMPCVMGGTVGTGDKTTRSEKASSLFDLDSAKLSPTQRSIAEAMLSDFPDTSPTHVLPVRLKPVLEMPPCLGHAPSLTGPEPEPPFVWFPVPGAYRRKAGSLHTGLQRRSVPKSGVCPIGAEVQRV</sequence>
<name>A0A7R9GX89_TIMPO</name>
<protein>
    <submittedName>
        <fullName evidence="1">Uncharacterized protein</fullName>
    </submittedName>
</protein>
<evidence type="ECO:0000313" key="1">
    <source>
        <dbReference type="EMBL" id="CAD7400106.1"/>
    </source>
</evidence>
<dbReference type="EMBL" id="OD000976">
    <property type="protein sequence ID" value="CAD7400106.1"/>
    <property type="molecule type" value="Genomic_DNA"/>
</dbReference>
<dbReference type="AlphaFoldDB" id="A0A7R9GX89"/>